<evidence type="ECO:0000256" key="2">
    <source>
        <dbReference type="SAM" id="MobiDB-lite"/>
    </source>
</evidence>
<dbReference type="PROSITE" id="PS51271">
    <property type="entry name" value="WAPL"/>
    <property type="match status" value="1"/>
</dbReference>
<feature type="region of interest" description="Disordered" evidence="2">
    <location>
        <begin position="1386"/>
        <end position="1421"/>
    </location>
</feature>
<name>A0A7R8V3Z1_HERIL</name>
<feature type="compositionally biased region" description="Basic and acidic residues" evidence="2">
    <location>
        <begin position="471"/>
        <end position="482"/>
    </location>
</feature>
<dbReference type="Pfam" id="PF07814">
    <property type="entry name" value="WAPL"/>
    <property type="match status" value="1"/>
</dbReference>
<dbReference type="EMBL" id="LR899013">
    <property type="protein sequence ID" value="CAD7091770.1"/>
    <property type="molecule type" value="Genomic_DNA"/>
</dbReference>
<feature type="region of interest" description="Disordered" evidence="2">
    <location>
        <begin position="20"/>
        <end position="39"/>
    </location>
</feature>
<dbReference type="PANTHER" id="PTHR22100">
    <property type="entry name" value="WINGS APART-LIKE PROTEIN HOMOLOG"/>
    <property type="match status" value="1"/>
</dbReference>
<feature type="compositionally biased region" description="Polar residues" evidence="2">
    <location>
        <begin position="400"/>
        <end position="417"/>
    </location>
</feature>
<gene>
    <name evidence="4" type="ORF">HERILL_LOCUS14171</name>
</gene>
<dbReference type="InterPro" id="IPR022771">
    <property type="entry name" value="WAPL_C"/>
</dbReference>
<dbReference type="OrthoDB" id="78088at2759"/>
<evidence type="ECO:0000259" key="3">
    <source>
        <dbReference type="PROSITE" id="PS51271"/>
    </source>
</evidence>
<feature type="region of interest" description="Disordered" evidence="2">
    <location>
        <begin position="53"/>
        <end position="488"/>
    </location>
</feature>
<organism evidence="4 5">
    <name type="scientific">Hermetia illucens</name>
    <name type="common">Black soldier fly</name>
    <dbReference type="NCBI Taxonomy" id="343691"/>
    <lineage>
        <taxon>Eukaryota</taxon>
        <taxon>Metazoa</taxon>
        <taxon>Ecdysozoa</taxon>
        <taxon>Arthropoda</taxon>
        <taxon>Hexapoda</taxon>
        <taxon>Insecta</taxon>
        <taxon>Pterygota</taxon>
        <taxon>Neoptera</taxon>
        <taxon>Endopterygota</taxon>
        <taxon>Diptera</taxon>
        <taxon>Brachycera</taxon>
        <taxon>Stratiomyomorpha</taxon>
        <taxon>Stratiomyidae</taxon>
        <taxon>Hermetiinae</taxon>
        <taxon>Hermetia</taxon>
    </lineage>
</organism>
<feature type="compositionally biased region" description="Basic residues" evidence="2">
    <location>
        <begin position="352"/>
        <end position="362"/>
    </location>
</feature>
<evidence type="ECO:0000313" key="5">
    <source>
        <dbReference type="Proteomes" id="UP000594454"/>
    </source>
</evidence>
<dbReference type="SUPFAM" id="SSF48371">
    <property type="entry name" value="ARM repeat"/>
    <property type="match status" value="1"/>
</dbReference>
<feature type="domain" description="WAPL" evidence="3">
    <location>
        <begin position="860"/>
        <end position="1357"/>
    </location>
</feature>
<dbReference type="InterPro" id="IPR039874">
    <property type="entry name" value="WAPL"/>
</dbReference>
<protein>
    <recommendedName>
        <fullName evidence="3">WAPL domain-containing protein</fullName>
    </recommendedName>
</protein>
<feature type="compositionally biased region" description="Basic and acidic residues" evidence="2">
    <location>
        <begin position="131"/>
        <end position="144"/>
    </location>
</feature>
<dbReference type="FunCoup" id="A0A7R8V3Z1">
    <property type="interactions" value="522"/>
</dbReference>
<evidence type="ECO:0000256" key="1">
    <source>
        <dbReference type="ARBA" id="ARBA00006854"/>
    </source>
</evidence>
<feature type="compositionally biased region" description="Low complexity" evidence="2">
    <location>
        <begin position="1395"/>
        <end position="1411"/>
    </location>
</feature>
<feature type="compositionally biased region" description="Polar residues" evidence="2">
    <location>
        <begin position="86"/>
        <end position="98"/>
    </location>
</feature>
<feature type="compositionally biased region" description="Polar residues" evidence="2">
    <location>
        <begin position="431"/>
        <end position="447"/>
    </location>
</feature>
<dbReference type="Proteomes" id="UP000594454">
    <property type="component" value="Chromosome 5"/>
</dbReference>
<dbReference type="InterPro" id="IPR011989">
    <property type="entry name" value="ARM-like"/>
</dbReference>
<evidence type="ECO:0000313" key="4">
    <source>
        <dbReference type="EMBL" id="CAD7091770.1"/>
    </source>
</evidence>
<keyword evidence="5" id="KW-1185">Reference proteome</keyword>
<dbReference type="FunFam" id="1.25.10.10:FF:000374">
    <property type="entry name" value="Protein wings apart-like"/>
    <property type="match status" value="1"/>
</dbReference>
<proteinExistence type="inferred from homology"/>
<reference evidence="4 5" key="1">
    <citation type="submission" date="2020-11" db="EMBL/GenBank/DDBJ databases">
        <authorList>
            <person name="Wallbank WR R."/>
            <person name="Pardo Diaz C."/>
            <person name="Kozak K."/>
            <person name="Martin S."/>
            <person name="Jiggins C."/>
            <person name="Moest M."/>
            <person name="Warren A I."/>
            <person name="Generalovic N T."/>
            <person name="Byers J.R.P. K."/>
            <person name="Montejo-Kovacevich G."/>
            <person name="Yen C E."/>
        </authorList>
    </citation>
    <scope>NUCLEOTIDE SEQUENCE [LARGE SCALE GENOMIC DNA]</scope>
</reference>
<comment type="similarity">
    <text evidence="1">Belongs to the WAPL family.</text>
</comment>
<dbReference type="InParanoid" id="A0A7R8V3Z1"/>
<feature type="compositionally biased region" description="Basic and acidic residues" evidence="2">
    <location>
        <begin position="721"/>
        <end position="739"/>
    </location>
</feature>
<feature type="region of interest" description="Disordered" evidence="2">
    <location>
        <begin position="648"/>
        <end position="680"/>
    </location>
</feature>
<dbReference type="OMA" id="DSAYNSC"/>
<dbReference type="InterPro" id="IPR012502">
    <property type="entry name" value="WAPL_dom"/>
</dbReference>
<dbReference type="Gene3D" id="1.25.10.10">
    <property type="entry name" value="Leucine-rich Repeat Variant"/>
    <property type="match status" value="1"/>
</dbReference>
<dbReference type="PANTHER" id="PTHR22100:SF13">
    <property type="entry name" value="WINGS APART-LIKE PROTEIN HOMOLOG"/>
    <property type="match status" value="1"/>
</dbReference>
<sequence length="1421" mass="159207">MARWGKSIAVPLDTLIKEKENTNRPTAARSAGTVGKWGKMGFTSTRTYALKALPPVESPDKSPEAVGDYQLPLNNDPPKPRKFFKSRNTSVEVRTQFIQHLPRAPPSPIRSEGNSPPKKDAPLKLKISKMPMERKKSTSSDRPNKPKKKKEEKKLKPEAPPSRIISRTRKIVNYNEEDDERSQTPLRDIIQRLSPVPVRKESPPPVPSVMESDPRSPLTVLEPPTAVKSTPLEHPPIVLRISKGTSRLVSTDSEDILNSPPHEPPLNETSAPIAKIEPSQPSTDSLPKVQDLRIVLKRHDFKLNSEQTSESPDEISTEPPKAPTPEESSAKLESLKIVIKASVLEKTEKKERRTRKHHKSVSSHKLSDHTFKTPSPQPGSENYDLYRTLTGSPSERDFDSQSSILGSVSSKENSSQFPLALPDESCVIRSRGSSDITSDIETSQHSSLVALPSDIESRLESMMDGEDDDPSSDRAPDTRNTVDRLNTISEEPLKEDILEVLTGGGEGTISSKEQQSKDMIATCSSKVKKEAGEVTISENPVNKTPLEREVIINAVKKTRAKKGEVAKLDQPAIATAEIQKQNSGRVTRNNNNGNAVKQTLISESTSTPLTSTPSVRSYGRRCKVKESVPSQPESAQNYTIVGEASIATQEQASSQPEDIPIDLPDAPIVPKSPDASSPVLGLQAQHIVKEYKIKNKMKRAWEASKSNESDEVVAEPPLTKSKTDSPNESNSDNRNDMKCSNRVLNNNTEIGENDGPLEDEKRSVKLVISKKKGSIFKSRALVTDQGNGTKRHIYKHTWEADREKSQNPEGSTTPTVAVESTLFDDEDFNDEEEGTSKIVRTTRQNSNKFENDSVVTVKCDRKAKEYYTVVRNVKTAHQIQEIGEYQEMDDDVEYILDALQPHNPISTRCLSALQLASKCMTPAFRMHVRAHGTATKFFKALKDAKKDLSLSLCTATIMFVLSQDTLNMDLDRESLELMLNLLESNGENTLDEYGMINFERNKQRVKELCEEIKNQGKAAHFNIDSISAASLAMETLLSLTSKRAGEWFKEELRNLGGLEHIIKTICECCHQISDYVVSWTEVLLDKLKTIERCLRVLENVSELDQENQEYILTYKDGDAIDTLFRLYKLCDSEIALYPTVENTPKEHPGVVIREALVPTLKVLINLTHPFNQSDMGSKILGQRAGIFDTSFHILLQAPNYVPERCIFELNILVLYLLINLTMYTVPNRTLIMKSHAPCDFGNPFVKVPAIKALIEYFYKCEEQARMAEENTNAILENPSERNKKSQEELEETVTKLLQKAGHHMEHTMKASYAGLLIGYLIYDSADNEKVIRTYLNDNSFKDIINILEKYYNFVNLTANNDATSHIKSTRKLIDYFKKCETQHSINTKSEETGQSTSSNTSSSSMMTTRNTPRVYKNYSQR</sequence>
<dbReference type="InterPro" id="IPR016024">
    <property type="entry name" value="ARM-type_fold"/>
</dbReference>
<accession>A0A7R8V3Z1</accession>
<feature type="region of interest" description="Disordered" evidence="2">
    <location>
        <begin position="702"/>
        <end position="741"/>
    </location>
</feature>